<name>A0ABP3CCS1_9MICO</name>
<evidence type="ECO:0000313" key="2">
    <source>
        <dbReference type="EMBL" id="GAA0037161.1"/>
    </source>
</evidence>
<dbReference type="Proteomes" id="UP001498238">
    <property type="component" value="Unassembled WGS sequence"/>
</dbReference>
<dbReference type="CDD" id="cd06558">
    <property type="entry name" value="crotonase-like"/>
    <property type="match status" value="1"/>
</dbReference>
<dbReference type="InterPro" id="IPR014748">
    <property type="entry name" value="Enoyl-CoA_hydra_C"/>
</dbReference>
<dbReference type="Pfam" id="PF00378">
    <property type="entry name" value="ECH_1"/>
    <property type="match status" value="1"/>
</dbReference>
<organism evidence="2 3">
    <name type="scientific">Brevibacterium metallidurans</name>
    <dbReference type="NCBI Taxonomy" id="1482676"/>
    <lineage>
        <taxon>Bacteria</taxon>
        <taxon>Bacillati</taxon>
        <taxon>Actinomycetota</taxon>
        <taxon>Actinomycetes</taxon>
        <taxon>Micrococcales</taxon>
        <taxon>Brevibacteriaceae</taxon>
        <taxon>Brevibacterium</taxon>
    </lineage>
</organism>
<dbReference type="InterPro" id="IPR029045">
    <property type="entry name" value="ClpP/crotonase-like_dom_sf"/>
</dbReference>
<evidence type="ECO:0000313" key="3">
    <source>
        <dbReference type="Proteomes" id="UP001498238"/>
    </source>
</evidence>
<comment type="similarity">
    <text evidence="1">Belongs to the enoyl-CoA hydratase/isomerase family.</text>
</comment>
<accession>A0ABP3CCS1</accession>
<dbReference type="Gene3D" id="3.90.226.10">
    <property type="entry name" value="2-enoyl-CoA Hydratase, Chain A, domain 1"/>
    <property type="match status" value="1"/>
</dbReference>
<evidence type="ECO:0000256" key="1">
    <source>
        <dbReference type="ARBA" id="ARBA00005254"/>
    </source>
</evidence>
<dbReference type="RefSeq" id="WP_167559913.1">
    <property type="nucleotide sequence ID" value="NZ_BAAAAF010000017.1"/>
</dbReference>
<reference evidence="2 3" key="1">
    <citation type="submission" date="2024-01" db="EMBL/GenBank/DDBJ databases">
        <title>Characterization of antibiotic resistant novel bacterial strains and their environmental applications.</title>
        <authorList>
            <person name="Manzoor S."/>
            <person name="Abbas S."/>
            <person name="Arshad M."/>
            <person name="Ahmed I."/>
        </authorList>
    </citation>
    <scope>NUCLEOTIDE SEQUENCE [LARGE SCALE GENOMIC DNA]</scope>
    <source>
        <strain evidence="2 3">NCCP-602</strain>
    </source>
</reference>
<proteinExistence type="inferred from homology"/>
<dbReference type="Gene3D" id="1.10.12.10">
    <property type="entry name" value="Lyase 2-enoyl-coa Hydratase, Chain A, domain 2"/>
    <property type="match status" value="1"/>
</dbReference>
<dbReference type="InterPro" id="IPR001753">
    <property type="entry name" value="Enoyl-CoA_hydra/iso"/>
</dbReference>
<dbReference type="EMBL" id="BAAAAF010000017">
    <property type="protein sequence ID" value="GAA0037161.1"/>
    <property type="molecule type" value="Genomic_DNA"/>
</dbReference>
<dbReference type="SUPFAM" id="SSF52096">
    <property type="entry name" value="ClpP/crotonase"/>
    <property type="match status" value="1"/>
</dbReference>
<keyword evidence="3" id="KW-1185">Reference proteome</keyword>
<comment type="caution">
    <text evidence="2">The sequence shown here is derived from an EMBL/GenBank/DDBJ whole genome shotgun (WGS) entry which is preliminary data.</text>
</comment>
<dbReference type="PANTHER" id="PTHR43459">
    <property type="entry name" value="ENOYL-COA HYDRATASE"/>
    <property type="match status" value="1"/>
</dbReference>
<protein>
    <submittedName>
        <fullName evidence="2">Enoyl-CoA hydratase</fullName>
    </submittedName>
</protein>
<sequence>MPQSVLVDHSDGVATIAINRPDTLNALTGEAFRDLGDAITEAAESARAIVLTGNDRSFSSGADLQGSVSAEETGQGRDVSLDLDEANAIIRSLIDVPVPTIAAVSGPAAGIGCSLALACDYVVMSEQSYLMLAFAKIGLMPDGGATALVAASAGRHRAMAMALTAKKVWAPEALNWGLASEVVPAGEQLSRARELAGQWAQGAPLAFSRTKSAINEASLTSLEDAFARESADQTYLRGTRDFAEGVSAFIEKRTPRFRGE</sequence>
<gene>
    <name evidence="2" type="ORF">NCCP602_31230</name>
</gene>
<dbReference type="PANTHER" id="PTHR43459:SF1">
    <property type="entry name" value="EG:BACN32G11.4 PROTEIN"/>
    <property type="match status" value="1"/>
</dbReference>